<dbReference type="GO" id="GO:0003700">
    <property type="term" value="F:DNA-binding transcription factor activity"/>
    <property type="evidence" value="ECO:0007669"/>
    <property type="project" value="InterPro"/>
</dbReference>
<dbReference type="Gene3D" id="1.10.10.10">
    <property type="entry name" value="Winged helix-like DNA-binding domain superfamily/Winged helix DNA-binding domain"/>
    <property type="match status" value="1"/>
</dbReference>
<feature type="region of interest" description="Disordered" evidence="1">
    <location>
        <begin position="85"/>
        <end position="109"/>
    </location>
</feature>
<reference evidence="3 4" key="1">
    <citation type="journal article" date="2014" name="Genome Announc.">
        <title>Draft Genome Sequence of Kocuria palustris PEL.</title>
        <authorList>
            <person name="Sharma G."/>
            <person name="Khatri I."/>
            <person name="Subramanian S."/>
        </authorList>
    </citation>
    <scope>NUCLEOTIDE SEQUENCE [LARGE SCALE GENOMIC DNA]</scope>
    <source>
        <strain evidence="3 4">PEL</strain>
    </source>
</reference>
<dbReference type="Proteomes" id="UP000009877">
    <property type="component" value="Unassembled WGS sequence"/>
</dbReference>
<dbReference type="InterPro" id="IPR036388">
    <property type="entry name" value="WH-like_DNA-bd_sf"/>
</dbReference>
<keyword evidence="4" id="KW-1185">Reference proteome</keyword>
<dbReference type="STRING" id="71999.KPaMU14_03095"/>
<feature type="domain" description="HTH marR-type" evidence="2">
    <location>
        <begin position="30"/>
        <end position="130"/>
    </location>
</feature>
<dbReference type="RefSeq" id="WP_006215410.1">
    <property type="nucleotide sequence ID" value="NZ_ANHZ02000020.1"/>
</dbReference>
<evidence type="ECO:0000313" key="3">
    <source>
        <dbReference type="EMBL" id="EME35784.1"/>
    </source>
</evidence>
<sequence>MDEQSDSRTLRALMYEHMLMSRHALQGSAPRLRPETLERSAAVLLARLQASGPMSVGELAEAFDLDVSTVHRQVAAAMKAGLIERVEDPDGGSARKHRPSPEGANRLREDFRGRTDSVAAVTAEWADEDVEQLTRLMRRFNESVEAIRAQPWPRPDPE</sequence>
<dbReference type="EMBL" id="ANHZ02000020">
    <property type="protein sequence ID" value="EME35784.1"/>
    <property type="molecule type" value="Genomic_DNA"/>
</dbReference>
<accession>M2YAW5</accession>
<evidence type="ECO:0000256" key="1">
    <source>
        <dbReference type="SAM" id="MobiDB-lite"/>
    </source>
</evidence>
<gene>
    <name evidence="3" type="ORF">C884_01184</name>
</gene>
<dbReference type="SMART" id="SM00347">
    <property type="entry name" value="HTH_MARR"/>
    <property type="match status" value="1"/>
</dbReference>
<evidence type="ECO:0000313" key="4">
    <source>
        <dbReference type="Proteomes" id="UP000009877"/>
    </source>
</evidence>
<organism evidence="3 4">
    <name type="scientific">Kocuria palustris PEL</name>
    <dbReference type="NCBI Taxonomy" id="1236550"/>
    <lineage>
        <taxon>Bacteria</taxon>
        <taxon>Bacillati</taxon>
        <taxon>Actinomycetota</taxon>
        <taxon>Actinomycetes</taxon>
        <taxon>Micrococcales</taxon>
        <taxon>Micrococcaceae</taxon>
        <taxon>Kocuria</taxon>
    </lineage>
</organism>
<evidence type="ECO:0000259" key="2">
    <source>
        <dbReference type="SMART" id="SM00347"/>
    </source>
</evidence>
<protein>
    <submittedName>
        <fullName evidence="3">Transcriptional regulator, MarR family</fullName>
    </submittedName>
</protein>
<comment type="caution">
    <text evidence="3">The sequence shown here is derived from an EMBL/GenBank/DDBJ whole genome shotgun (WGS) entry which is preliminary data.</text>
</comment>
<dbReference type="CDD" id="cd00090">
    <property type="entry name" value="HTH_ARSR"/>
    <property type="match status" value="1"/>
</dbReference>
<dbReference type="AlphaFoldDB" id="M2YAW5"/>
<dbReference type="InterPro" id="IPR036390">
    <property type="entry name" value="WH_DNA-bd_sf"/>
</dbReference>
<dbReference type="Pfam" id="PF25212">
    <property type="entry name" value="HVO_A0114"/>
    <property type="match status" value="1"/>
</dbReference>
<dbReference type="InterPro" id="IPR011991">
    <property type="entry name" value="ArsR-like_HTH"/>
</dbReference>
<dbReference type="InterPro" id="IPR000835">
    <property type="entry name" value="HTH_MarR-typ"/>
</dbReference>
<proteinExistence type="predicted"/>
<dbReference type="SUPFAM" id="SSF46785">
    <property type="entry name" value="Winged helix' DNA-binding domain"/>
    <property type="match status" value="1"/>
</dbReference>
<name>M2YAW5_9MICC</name>